<name>A0A853CQB4_9ACTN</name>
<organism evidence="3 4">
    <name type="scientific">Petropleomorpha daqingensis</name>
    <dbReference type="NCBI Taxonomy" id="2026353"/>
    <lineage>
        <taxon>Bacteria</taxon>
        <taxon>Bacillati</taxon>
        <taxon>Actinomycetota</taxon>
        <taxon>Actinomycetes</taxon>
        <taxon>Geodermatophilales</taxon>
        <taxon>Geodermatophilaceae</taxon>
        <taxon>Petropleomorpha</taxon>
    </lineage>
</organism>
<dbReference type="InterPro" id="IPR036388">
    <property type="entry name" value="WH-like_DNA-bd_sf"/>
</dbReference>
<keyword evidence="3" id="KW-0238">DNA-binding</keyword>
<dbReference type="Gene3D" id="3.40.50.300">
    <property type="entry name" value="P-loop containing nucleotide triphosphate hydrolases"/>
    <property type="match status" value="1"/>
</dbReference>
<dbReference type="GO" id="GO:0043531">
    <property type="term" value="F:ADP binding"/>
    <property type="evidence" value="ECO:0007669"/>
    <property type="project" value="InterPro"/>
</dbReference>
<feature type="region of interest" description="Disordered" evidence="1">
    <location>
        <begin position="221"/>
        <end position="241"/>
    </location>
</feature>
<accession>A0A853CQB4</accession>
<proteinExistence type="predicted"/>
<sequence>MDVTVRLLGGFEVVVDGRAVPSTHWRRRSAASLVKLLALAPGRRMRRDEVIDALWPDLLVDEAAPRLHKAAHYARTALGARDGVVLADDAVSLLPAADVRLDVTDFEQAAEPDAALDSYAGDLLPDDVYERWTEEHRDRLRLRRLALLRQTGRWATLVAADPLDEEAHLRLVREHVDAGRRAAALRQLQALAAVTGTELGTGLSPAAVALRAEALALPPEAADGGRPVRRTTPLPLPATTTIGRDWDRARVQELLEHSRVVTLIGPGGVGKTRLAVETALERSRGTDTEAAFVDLTRVGDAGLVADLVCSEIGVHVGSADGAERALVEALRRRSLLLVLDNFEHVAAAAPLVSRLAARAPEVTVLVTSRARLHIAGERIYDVPPLPVAGDGAAVALFCQAATAVDPDFDLSAHLADVVAICRQVDGLPLAIELAAGHVRTLSPAALRARLGLRLGSPVGAPRDSPERQLTIPATIDWSLQLLGAPEQELFAALGVFAGPVEVEAVEAVCGEVVPDAVAALSRLVDSSLVRRVTGRRGEPRFRLLELLRQRARELLPEPVGERLRARHAAWVAATLDELDGRKWTEPQPWIDRITDLQPEIRAAHADATRRGDRTTAARIAAAMGTFWHREGHHDEGMRWVGAALRDGGELDGQLLGRLHVAAGTTIWTHDSLAAREHWARAAELFRRHGSDRYLAYALGLTAVTFVGDPAAYPEALRQSDESIALARRVDEAALTAQLLCIKGELTRVHGDDATARSVYEEGRRLAEDVGDGVLLSMLTANLGYLAEHRGDQAEAARLHREGLGLAWAQGRRLVAAWILGETAGPELALGRPEHGARMIGAADRALDDLGVHRAPGDSPEYDRVVAALRAALGDAGYERATADGARLTLDEAVAVALAGPPVQLAAPAVS</sequence>
<dbReference type="InterPro" id="IPR005158">
    <property type="entry name" value="BTAD"/>
</dbReference>
<evidence type="ECO:0000256" key="1">
    <source>
        <dbReference type="SAM" id="MobiDB-lite"/>
    </source>
</evidence>
<dbReference type="GO" id="GO:0003677">
    <property type="term" value="F:DNA binding"/>
    <property type="evidence" value="ECO:0007669"/>
    <property type="project" value="UniProtKB-KW"/>
</dbReference>
<dbReference type="Proteomes" id="UP000541969">
    <property type="component" value="Unassembled WGS sequence"/>
</dbReference>
<feature type="domain" description="Bacterial transcriptional activator" evidence="2">
    <location>
        <begin position="101"/>
        <end position="215"/>
    </location>
</feature>
<dbReference type="InterPro" id="IPR058852">
    <property type="entry name" value="HTH_77"/>
</dbReference>
<dbReference type="InterPro" id="IPR011990">
    <property type="entry name" value="TPR-like_helical_dom_sf"/>
</dbReference>
<reference evidence="3 4" key="1">
    <citation type="submission" date="2020-07" db="EMBL/GenBank/DDBJ databases">
        <title>Sequencing the genomes of 1000 actinobacteria strains.</title>
        <authorList>
            <person name="Klenk H.-P."/>
        </authorList>
    </citation>
    <scope>NUCLEOTIDE SEQUENCE [LARGE SCALE GENOMIC DNA]</scope>
    <source>
        <strain evidence="3 4">DSM 104001</strain>
    </source>
</reference>
<evidence type="ECO:0000313" key="3">
    <source>
        <dbReference type="EMBL" id="NYJ08388.1"/>
    </source>
</evidence>
<dbReference type="PANTHER" id="PTHR47691:SF3">
    <property type="entry name" value="HTH-TYPE TRANSCRIPTIONAL REGULATOR RV0890C-RELATED"/>
    <property type="match status" value="1"/>
</dbReference>
<feature type="compositionally biased region" description="Low complexity" evidence="1">
    <location>
        <begin position="230"/>
        <end position="241"/>
    </location>
</feature>
<comment type="caution">
    <text evidence="3">The sequence shown here is derived from an EMBL/GenBank/DDBJ whole genome shotgun (WGS) entry which is preliminary data.</text>
</comment>
<dbReference type="EMBL" id="JACBZT010000001">
    <property type="protein sequence ID" value="NYJ08388.1"/>
    <property type="molecule type" value="Genomic_DNA"/>
</dbReference>
<dbReference type="PRINTS" id="PR00364">
    <property type="entry name" value="DISEASERSIST"/>
</dbReference>
<dbReference type="Gene3D" id="1.10.10.10">
    <property type="entry name" value="Winged helix-like DNA-binding domain superfamily/Winged helix DNA-binding domain"/>
    <property type="match status" value="1"/>
</dbReference>
<evidence type="ECO:0000259" key="2">
    <source>
        <dbReference type="SMART" id="SM01043"/>
    </source>
</evidence>
<dbReference type="SMART" id="SM01043">
    <property type="entry name" value="BTAD"/>
    <property type="match status" value="1"/>
</dbReference>
<dbReference type="SUPFAM" id="SSF48452">
    <property type="entry name" value="TPR-like"/>
    <property type="match status" value="2"/>
</dbReference>
<dbReference type="InterPro" id="IPR027417">
    <property type="entry name" value="P-loop_NTPase"/>
</dbReference>
<dbReference type="PANTHER" id="PTHR47691">
    <property type="entry name" value="REGULATOR-RELATED"/>
    <property type="match status" value="1"/>
</dbReference>
<dbReference type="Pfam" id="PF25872">
    <property type="entry name" value="HTH_77"/>
    <property type="match status" value="1"/>
</dbReference>
<evidence type="ECO:0000313" key="4">
    <source>
        <dbReference type="Proteomes" id="UP000541969"/>
    </source>
</evidence>
<dbReference type="AlphaFoldDB" id="A0A853CQB4"/>
<dbReference type="Gene3D" id="1.25.40.10">
    <property type="entry name" value="Tetratricopeptide repeat domain"/>
    <property type="match status" value="1"/>
</dbReference>
<protein>
    <submittedName>
        <fullName evidence="3">Putative ATPase/DNA-binding SARP family transcriptional activator</fullName>
    </submittedName>
</protein>
<gene>
    <name evidence="3" type="ORF">GGQ55_004666</name>
</gene>
<dbReference type="RefSeq" id="WP_179720934.1">
    <property type="nucleotide sequence ID" value="NZ_JACBZT010000001.1"/>
</dbReference>
<dbReference type="Pfam" id="PF03704">
    <property type="entry name" value="BTAD"/>
    <property type="match status" value="1"/>
</dbReference>
<keyword evidence="4" id="KW-1185">Reference proteome</keyword>
<dbReference type="SUPFAM" id="SSF52540">
    <property type="entry name" value="P-loop containing nucleoside triphosphate hydrolases"/>
    <property type="match status" value="1"/>
</dbReference>